<evidence type="ECO:0000313" key="2">
    <source>
        <dbReference type="Proteomes" id="UP000676310"/>
    </source>
</evidence>
<protein>
    <submittedName>
        <fullName evidence="1">Uncharacterized protein</fullName>
    </submittedName>
</protein>
<dbReference type="InterPro" id="IPR002110">
    <property type="entry name" value="Ankyrin_rpt"/>
</dbReference>
<dbReference type="Gene3D" id="1.25.40.20">
    <property type="entry name" value="Ankyrin repeat-containing domain"/>
    <property type="match status" value="1"/>
</dbReference>
<gene>
    <name evidence="1" type="ORF">ALTATR162_LOCUS9621</name>
</gene>
<reference evidence="1" key="1">
    <citation type="submission" date="2021-05" db="EMBL/GenBank/DDBJ databases">
        <authorList>
            <person name="Stam R."/>
        </authorList>
    </citation>
    <scope>NUCLEOTIDE SEQUENCE</scope>
    <source>
        <strain evidence="1">CS162</strain>
    </source>
</reference>
<evidence type="ECO:0000313" key="1">
    <source>
        <dbReference type="EMBL" id="CAG5181156.1"/>
    </source>
</evidence>
<dbReference type="SMART" id="SM00248">
    <property type="entry name" value="ANK"/>
    <property type="match status" value="4"/>
</dbReference>
<dbReference type="OrthoDB" id="3671334at2759"/>
<accession>A0A8J2I8C1</accession>
<dbReference type="GeneID" id="67021863"/>
<organism evidence="1 2">
    <name type="scientific">Alternaria atra</name>
    <dbReference type="NCBI Taxonomy" id="119953"/>
    <lineage>
        <taxon>Eukaryota</taxon>
        <taxon>Fungi</taxon>
        <taxon>Dikarya</taxon>
        <taxon>Ascomycota</taxon>
        <taxon>Pezizomycotina</taxon>
        <taxon>Dothideomycetes</taxon>
        <taxon>Pleosporomycetidae</taxon>
        <taxon>Pleosporales</taxon>
        <taxon>Pleosporineae</taxon>
        <taxon>Pleosporaceae</taxon>
        <taxon>Alternaria</taxon>
        <taxon>Alternaria sect. Ulocladioides</taxon>
    </lineage>
</organism>
<proteinExistence type="predicted"/>
<sequence>MTQLLDLPPETFKNIVHELNTESPNSIWKLRGVCHTFAAEIEHDLLSNQSESVVDEMYEVINNNMAKYLLNRIHRPSDSEDCLLKMLRSMADYLMQELAIPEEERKETKTGMIEGFVRVCHPACINSVMSHSSRDTSAFRPSLSNMDNGAELDYWQKVVAAMAFLALNLVRTLLVAMPPVIWIPETTIGRSPLVMAMTANDDGLFDEVMGHLNHLRNTAKRDAAFCQYNYRFDDAFLVAVNTGNTRLVKELVEFRQKLGLDIPTNTYNQWLGAGIARLNPDIVESVLLLDPYRKKVNSVLFTKACRTGNLDMVNTLLNKGKVNVEDAPSKTVMTHPLFRAIKFGTMPMIGAVLDAGAYINTKVERRRDILPMTFCSPIEMAFERGDKAVLEFLLSRGATMPPWVDWPRTKRLYNAVPQVAIANGSKNVPIWKGKGVDWPK</sequence>
<dbReference type="Proteomes" id="UP000676310">
    <property type="component" value="Unassembled WGS sequence"/>
</dbReference>
<keyword evidence="2" id="KW-1185">Reference proteome</keyword>
<comment type="caution">
    <text evidence="1">The sequence shown here is derived from an EMBL/GenBank/DDBJ whole genome shotgun (WGS) entry which is preliminary data.</text>
</comment>
<dbReference type="RefSeq" id="XP_043173190.1">
    <property type="nucleotide sequence ID" value="XM_043317255.1"/>
</dbReference>
<dbReference type="SUPFAM" id="SSF48403">
    <property type="entry name" value="Ankyrin repeat"/>
    <property type="match status" value="1"/>
</dbReference>
<dbReference type="InterPro" id="IPR036770">
    <property type="entry name" value="Ankyrin_rpt-contain_sf"/>
</dbReference>
<name>A0A8J2I8C1_9PLEO</name>
<dbReference type="AlphaFoldDB" id="A0A8J2I8C1"/>
<dbReference type="EMBL" id="CAJRGZ010000025">
    <property type="protein sequence ID" value="CAG5181156.1"/>
    <property type="molecule type" value="Genomic_DNA"/>
</dbReference>